<dbReference type="InterPro" id="IPR027417">
    <property type="entry name" value="P-loop_NTPase"/>
</dbReference>
<dbReference type="SUPFAM" id="SSF46894">
    <property type="entry name" value="C-terminal effector domain of the bipartite response regulators"/>
    <property type="match status" value="1"/>
</dbReference>
<dbReference type="GO" id="GO:0016887">
    <property type="term" value="F:ATP hydrolysis activity"/>
    <property type="evidence" value="ECO:0007669"/>
    <property type="project" value="InterPro"/>
</dbReference>
<dbReference type="Gene3D" id="1.10.10.10">
    <property type="entry name" value="Winged helix-like DNA-binding domain superfamily/Winged helix DNA-binding domain"/>
    <property type="match status" value="1"/>
</dbReference>
<sequence>MKDSSVSSHSAVPRFAFTPIPRPELYVRIDGLAGPGGHILLITGAAGAGKTVLIAQWAGVHLPRARPTTRVGWVTASRCPTMPGLSGAVAAALGLGGTTHDGPDTAAAQLISELGTAGHPVVLVIDDAHALTEPAAIAYLQRILTDAPANLTAVISGRHAPPLRWHAVDLHRRVFRLHATDLAFSDVRAAQLCREQHCAPEGAELAMLMGLTRGWPALVRIAAGLVAAHDDRATALTELAEPPAPIAQFLTDEVLAPLPQRIRRFVRTTSVPDAFTAPLAGALAGEDAVPILHELIRLGFPMTRLARDGDLWFTFHPLLRAHLLAEARRSDDLDALHLGTADCYLSAGMPRSALHHLLRVPASPELPAFLRDNAIRMVLAGHGADLFRQLDGEPGRADDPLLRALRAVDALERRDVAEAIVHLDLLYRRRTSGETIAPSGWTQLLAWAAAAGIALATGVGLAEFRLPEPVCATGQPDIDGYAAVEFGTVLLSRGNVDAAERQFRRGLAMADCAGNAPLRLRAAVRLATTAVTRGTAARMREFADLAVVIATRHGLDDTPEAGRAQLISMYARYLRGQPVDRRIVTAAAARQPGQSFEVIVHLLEFDLADDRFTAAETLRRATVVLLRTPLALPAVADRLLPHIVRVLLDVDATHSARLLIEQAGAVLGSGPTLARAVTALADRPGTARTLIEPLLATADAARPLPTVSAWLVEAVAQAAQGNPRRAHDALARAVRYAAPDHLVRPFLDVPGAGELLDAHIGTLGHDNDFAATVRRHPALHRRHRPPGLTATELTVLNLLPSGRTAQQIADLLGVSINTVKTHLHGIYTKLGTSSRAGALDLARRSGLL</sequence>
<dbReference type="InterPro" id="IPR036388">
    <property type="entry name" value="WH-like_DNA-bd_sf"/>
</dbReference>
<feature type="domain" description="HTH luxR-type" evidence="4">
    <location>
        <begin position="781"/>
        <end position="846"/>
    </location>
</feature>
<dbReference type="Pfam" id="PF13401">
    <property type="entry name" value="AAA_22"/>
    <property type="match status" value="1"/>
</dbReference>
<comment type="caution">
    <text evidence="5">The sequence shown here is derived from an EMBL/GenBank/DDBJ whole genome shotgun (WGS) entry which is preliminary data.</text>
</comment>
<dbReference type="InterPro" id="IPR049945">
    <property type="entry name" value="AAA_22"/>
</dbReference>
<protein>
    <submittedName>
        <fullName evidence="5">LuxR family maltose regulon positive regulatory protein</fullName>
    </submittedName>
</protein>
<organism evidence="5 6">
    <name type="scientific">Nocardia mexicana</name>
    <dbReference type="NCBI Taxonomy" id="279262"/>
    <lineage>
        <taxon>Bacteria</taxon>
        <taxon>Bacillati</taxon>
        <taxon>Actinomycetota</taxon>
        <taxon>Actinomycetes</taxon>
        <taxon>Mycobacteriales</taxon>
        <taxon>Nocardiaceae</taxon>
        <taxon>Nocardia</taxon>
    </lineage>
</organism>
<dbReference type="InterPro" id="IPR016032">
    <property type="entry name" value="Sig_transdc_resp-reg_C-effctor"/>
</dbReference>
<dbReference type="Proteomes" id="UP000255355">
    <property type="component" value="Unassembled WGS sequence"/>
</dbReference>
<dbReference type="Gene3D" id="1.25.40.10">
    <property type="entry name" value="Tetratricopeptide repeat domain"/>
    <property type="match status" value="1"/>
</dbReference>
<proteinExistence type="predicted"/>
<reference evidence="5 6" key="1">
    <citation type="submission" date="2018-07" db="EMBL/GenBank/DDBJ databases">
        <title>Genomic Encyclopedia of Type Strains, Phase IV (KMG-IV): sequencing the most valuable type-strain genomes for metagenomic binning, comparative biology and taxonomic classification.</title>
        <authorList>
            <person name="Goeker M."/>
        </authorList>
    </citation>
    <scope>NUCLEOTIDE SEQUENCE [LARGE SCALE GENOMIC DNA]</scope>
    <source>
        <strain evidence="5 6">DSM 44952</strain>
    </source>
</reference>
<keyword evidence="1" id="KW-0805">Transcription regulation</keyword>
<dbReference type="PANTHER" id="PTHR44688:SF16">
    <property type="entry name" value="DNA-BINDING TRANSCRIPTIONAL ACTIVATOR DEVR_DOSR"/>
    <property type="match status" value="1"/>
</dbReference>
<dbReference type="SUPFAM" id="SSF52540">
    <property type="entry name" value="P-loop containing nucleoside triphosphate hydrolases"/>
    <property type="match status" value="1"/>
</dbReference>
<dbReference type="Pfam" id="PF25873">
    <property type="entry name" value="WHD_MalT"/>
    <property type="match status" value="1"/>
</dbReference>
<evidence type="ECO:0000256" key="3">
    <source>
        <dbReference type="ARBA" id="ARBA00023163"/>
    </source>
</evidence>
<evidence type="ECO:0000256" key="1">
    <source>
        <dbReference type="ARBA" id="ARBA00023015"/>
    </source>
</evidence>
<dbReference type="STRING" id="1210089.GCA_001613165_02275"/>
<dbReference type="PRINTS" id="PR00038">
    <property type="entry name" value="HTHLUXR"/>
</dbReference>
<dbReference type="Gene3D" id="3.40.50.300">
    <property type="entry name" value="P-loop containing nucleotide triphosphate hydrolases"/>
    <property type="match status" value="1"/>
</dbReference>
<dbReference type="Pfam" id="PF00196">
    <property type="entry name" value="GerE"/>
    <property type="match status" value="1"/>
</dbReference>
<gene>
    <name evidence="5" type="ORF">DFR68_106108</name>
</gene>
<dbReference type="InterPro" id="IPR000792">
    <property type="entry name" value="Tscrpt_reg_LuxR_C"/>
</dbReference>
<accession>A0A370H127</accession>
<dbReference type="GO" id="GO:0006355">
    <property type="term" value="P:regulation of DNA-templated transcription"/>
    <property type="evidence" value="ECO:0007669"/>
    <property type="project" value="InterPro"/>
</dbReference>
<evidence type="ECO:0000313" key="6">
    <source>
        <dbReference type="Proteomes" id="UP000255355"/>
    </source>
</evidence>
<keyword evidence="6" id="KW-1185">Reference proteome</keyword>
<evidence type="ECO:0000259" key="4">
    <source>
        <dbReference type="PROSITE" id="PS50043"/>
    </source>
</evidence>
<dbReference type="InterPro" id="IPR011990">
    <property type="entry name" value="TPR-like_helical_dom_sf"/>
</dbReference>
<dbReference type="RefSeq" id="WP_068017769.1">
    <property type="nucleotide sequence ID" value="NZ_QQAZ01000006.1"/>
</dbReference>
<name>A0A370H127_9NOCA</name>
<dbReference type="OrthoDB" id="136365at2"/>
<dbReference type="InterPro" id="IPR059106">
    <property type="entry name" value="WHD_MalT"/>
</dbReference>
<keyword evidence="2" id="KW-0238">DNA-binding</keyword>
<dbReference type="SMART" id="SM00421">
    <property type="entry name" value="HTH_LUXR"/>
    <property type="match status" value="1"/>
</dbReference>
<evidence type="ECO:0000256" key="2">
    <source>
        <dbReference type="ARBA" id="ARBA00023125"/>
    </source>
</evidence>
<dbReference type="GO" id="GO:0003677">
    <property type="term" value="F:DNA binding"/>
    <property type="evidence" value="ECO:0007669"/>
    <property type="project" value="UniProtKB-KW"/>
</dbReference>
<dbReference type="PROSITE" id="PS50043">
    <property type="entry name" value="HTH_LUXR_2"/>
    <property type="match status" value="1"/>
</dbReference>
<keyword evidence="3" id="KW-0804">Transcription</keyword>
<dbReference type="EMBL" id="QQAZ01000006">
    <property type="protein sequence ID" value="RDI49673.1"/>
    <property type="molecule type" value="Genomic_DNA"/>
</dbReference>
<dbReference type="CDD" id="cd06170">
    <property type="entry name" value="LuxR_C_like"/>
    <property type="match status" value="1"/>
</dbReference>
<evidence type="ECO:0000313" key="5">
    <source>
        <dbReference type="EMBL" id="RDI49673.1"/>
    </source>
</evidence>
<dbReference type="AlphaFoldDB" id="A0A370H127"/>
<dbReference type="PANTHER" id="PTHR44688">
    <property type="entry name" value="DNA-BINDING TRANSCRIPTIONAL ACTIVATOR DEVR_DOSR"/>
    <property type="match status" value="1"/>
</dbReference>